<dbReference type="GO" id="GO:0004523">
    <property type="term" value="F:RNA-DNA hybrid ribonuclease activity"/>
    <property type="evidence" value="ECO:0007669"/>
    <property type="project" value="InterPro"/>
</dbReference>
<dbReference type="AlphaFoldDB" id="A0AAW2KB70"/>
<comment type="caution">
    <text evidence="2">The sequence shown here is derived from an EMBL/GenBank/DDBJ whole genome shotgun (WGS) entry which is preliminary data.</text>
</comment>
<dbReference type="InterPro" id="IPR002156">
    <property type="entry name" value="RNaseH_domain"/>
</dbReference>
<dbReference type="Gene3D" id="3.30.420.10">
    <property type="entry name" value="Ribonuclease H-like superfamily/Ribonuclease H"/>
    <property type="match status" value="1"/>
</dbReference>
<organism evidence="2">
    <name type="scientific">Sesamum radiatum</name>
    <name type="common">Black benniseed</name>
    <dbReference type="NCBI Taxonomy" id="300843"/>
    <lineage>
        <taxon>Eukaryota</taxon>
        <taxon>Viridiplantae</taxon>
        <taxon>Streptophyta</taxon>
        <taxon>Embryophyta</taxon>
        <taxon>Tracheophyta</taxon>
        <taxon>Spermatophyta</taxon>
        <taxon>Magnoliopsida</taxon>
        <taxon>eudicotyledons</taxon>
        <taxon>Gunneridae</taxon>
        <taxon>Pentapetalae</taxon>
        <taxon>asterids</taxon>
        <taxon>lamiids</taxon>
        <taxon>Lamiales</taxon>
        <taxon>Pedaliaceae</taxon>
        <taxon>Sesamum</taxon>
    </lineage>
</organism>
<dbReference type="InterPro" id="IPR052929">
    <property type="entry name" value="RNase_H-like_EbsB-rel"/>
</dbReference>
<evidence type="ECO:0000259" key="1">
    <source>
        <dbReference type="Pfam" id="PF13456"/>
    </source>
</evidence>
<dbReference type="Pfam" id="PF13456">
    <property type="entry name" value="RVT_3"/>
    <property type="match status" value="1"/>
</dbReference>
<dbReference type="CDD" id="cd06222">
    <property type="entry name" value="RNase_H_like"/>
    <property type="match status" value="1"/>
</dbReference>
<feature type="domain" description="RNase H type-1" evidence="1">
    <location>
        <begin position="52"/>
        <end position="172"/>
    </location>
</feature>
<dbReference type="GO" id="GO:0003676">
    <property type="term" value="F:nucleic acid binding"/>
    <property type="evidence" value="ECO:0007669"/>
    <property type="project" value="InterPro"/>
</dbReference>
<dbReference type="InterPro" id="IPR044730">
    <property type="entry name" value="RNase_H-like_dom_plant"/>
</dbReference>
<gene>
    <name evidence="2" type="ORF">Sradi_6242200</name>
</gene>
<dbReference type="PANTHER" id="PTHR47074">
    <property type="entry name" value="BNAC02G40300D PROTEIN"/>
    <property type="match status" value="1"/>
</dbReference>
<dbReference type="InterPro" id="IPR012337">
    <property type="entry name" value="RNaseH-like_sf"/>
</dbReference>
<evidence type="ECO:0000313" key="2">
    <source>
        <dbReference type="EMBL" id="KAL0303741.1"/>
    </source>
</evidence>
<dbReference type="EMBL" id="JACGWJ010000029">
    <property type="protein sequence ID" value="KAL0303741.1"/>
    <property type="molecule type" value="Genomic_DNA"/>
</dbReference>
<dbReference type="PANTHER" id="PTHR47074:SF48">
    <property type="entry name" value="POLYNUCLEOTIDYL TRANSFERASE, RIBONUCLEASE H-LIKE SUPERFAMILY PROTEIN"/>
    <property type="match status" value="1"/>
</dbReference>
<name>A0AAW2KB70_SESRA</name>
<accession>A0AAW2KB70</accession>
<dbReference type="InterPro" id="IPR036397">
    <property type="entry name" value="RNaseH_sf"/>
</dbReference>
<proteinExistence type="predicted"/>
<sequence>MERRTLDPDQVISHARHYYSAFLSQMGDLMARPRTTTHDRWSPPPVNVVKINFDGALFVNEGESGIGVVAHDSAGSCLAWLSHGLPNCLSPELVEAKAAREALSMAQRLHWRRIILEGDCLPLLQKLKSLREDYSATGPITSDIFHILSVFNCVSFSFIKRSGNSVAHSLARTSFGLQGVGDLPPTALAYLLSVL</sequence>
<reference evidence="2" key="2">
    <citation type="journal article" date="2024" name="Plant">
        <title>Genomic evolution and insights into agronomic trait innovations of Sesamum species.</title>
        <authorList>
            <person name="Miao H."/>
            <person name="Wang L."/>
            <person name="Qu L."/>
            <person name="Liu H."/>
            <person name="Sun Y."/>
            <person name="Le M."/>
            <person name="Wang Q."/>
            <person name="Wei S."/>
            <person name="Zheng Y."/>
            <person name="Lin W."/>
            <person name="Duan Y."/>
            <person name="Cao H."/>
            <person name="Xiong S."/>
            <person name="Wang X."/>
            <person name="Wei L."/>
            <person name="Li C."/>
            <person name="Ma Q."/>
            <person name="Ju M."/>
            <person name="Zhao R."/>
            <person name="Li G."/>
            <person name="Mu C."/>
            <person name="Tian Q."/>
            <person name="Mei H."/>
            <person name="Zhang T."/>
            <person name="Gao T."/>
            <person name="Zhang H."/>
        </authorList>
    </citation>
    <scope>NUCLEOTIDE SEQUENCE</scope>
    <source>
        <strain evidence="2">G02</strain>
    </source>
</reference>
<reference evidence="2" key="1">
    <citation type="submission" date="2020-06" db="EMBL/GenBank/DDBJ databases">
        <authorList>
            <person name="Li T."/>
            <person name="Hu X."/>
            <person name="Zhang T."/>
            <person name="Song X."/>
            <person name="Zhang H."/>
            <person name="Dai N."/>
            <person name="Sheng W."/>
            <person name="Hou X."/>
            <person name="Wei L."/>
        </authorList>
    </citation>
    <scope>NUCLEOTIDE SEQUENCE</scope>
    <source>
        <strain evidence="2">G02</strain>
        <tissue evidence="2">Leaf</tissue>
    </source>
</reference>
<protein>
    <recommendedName>
        <fullName evidence="1">RNase H type-1 domain-containing protein</fullName>
    </recommendedName>
</protein>
<dbReference type="SUPFAM" id="SSF53098">
    <property type="entry name" value="Ribonuclease H-like"/>
    <property type="match status" value="1"/>
</dbReference>